<evidence type="ECO:0000256" key="1">
    <source>
        <dbReference type="ARBA" id="ARBA00023157"/>
    </source>
</evidence>
<keyword evidence="2" id="KW-0964">Secreted</keyword>
<feature type="domain" description="Auxiliary Activity family 9 catalytic" evidence="3">
    <location>
        <begin position="35"/>
        <end position="164"/>
    </location>
</feature>
<dbReference type="PANTHER" id="PTHR33353:SF11">
    <property type="entry name" value="GLYCOSYLHYDROLASE FAMILY 61-7 PROTEIN"/>
    <property type="match status" value="1"/>
</dbReference>
<dbReference type="GO" id="GO:0030248">
    <property type="term" value="F:cellulose binding"/>
    <property type="evidence" value="ECO:0007669"/>
    <property type="project" value="UniProtKB-UniRule"/>
</dbReference>
<organism evidence="4 5">
    <name type="scientific">Paramarasmius palmivorus</name>
    <dbReference type="NCBI Taxonomy" id="297713"/>
    <lineage>
        <taxon>Eukaryota</taxon>
        <taxon>Fungi</taxon>
        <taxon>Dikarya</taxon>
        <taxon>Basidiomycota</taxon>
        <taxon>Agaricomycotina</taxon>
        <taxon>Agaricomycetes</taxon>
        <taxon>Agaricomycetidae</taxon>
        <taxon>Agaricales</taxon>
        <taxon>Marasmiineae</taxon>
        <taxon>Marasmiaceae</taxon>
        <taxon>Paramarasmius</taxon>
    </lineage>
</organism>
<comment type="subcellular location">
    <subcellularLocation>
        <location evidence="2">Secreted</location>
    </subcellularLocation>
</comment>
<dbReference type="PANTHER" id="PTHR33353">
    <property type="entry name" value="PUTATIVE (AFU_ORTHOLOGUE AFUA_1G12560)-RELATED"/>
    <property type="match status" value="1"/>
</dbReference>
<dbReference type="Gene3D" id="2.70.50.70">
    <property type="match status" value="1"/>
</dbReference>
<evidence type="ECO:0000313" key="4">
    <source>
        <dbReference type="EMBL" id="KAK7030857.1"/>
    </source>
</evidence>
<keyword evidence="5" id="KW-1185">Reference proteome</keyword>
<dbReference type="Pfam" id="PF03443">
    <property type="entry name" value="AA9"/>
    <property type="match status" value="1"/>
</dbReference>
<dbReference type="InterPro" id="IPR005103">
    <property type="entry name" value="AA9_LPMO"/>
</dbReference>
<evidence type="ECO:0000256" key="2">
    <source>
        <dbReference type="RuleBase" id="RU368122"/>
    </source>
</evidence>
<name>A0AAW0BVV8_9AGAR</name>
<dbReference type="Proteomes" id="UP001383192">
    <property type="component" value="Unassembled WGS sequence"/>
</dbReference>
<keyword evidence="2" id="KW-0119">Carbohydrate metabolism</keyword>
<comment type="catalytic activity">
    <reaction evidence="2">
        <text>[(1-&gt;4)-beta-D-glucosyl]n+m + reduced acceptor + O2 = 4-dehydro-beta-D-glucosyl-[(1-&gt;4)-beta-D-glucosyl]n-1 + [(1-&gt;4)-beta-D-glucosyl]m + acceptor + H2O.</text>
        <dbReference type="EC" id="1.14.99.56"/>
    </reaction>
</comment>
<dbReference type="EMBL" id="JAYKXP010000074">
    <property type="protein sequence ID" value="KAK7030857.1"/>
    <property type="molecule type" value="Genomic_DNA"/>
</dbReference>
<proteinExistence type="predicted"/>
<dbReference type="InterPro" id="IPR049892">
    <property type="entry name" value="AA9"/>
</dbReference>
<keyword evidence="2" id="KW-0136">Cellulose degradation</keyword>
<comment type="function">
    <text evidence="2">Lytic polysaccharide monooxygenase (LMPO) that depolymerizes crystalline and amorphous polysaccharides via the oxidation of scissile alpha- or beta-(1-4)-glycosidic bonds, yielding C1 and/or C4 oxidation products. Catalysis by LPMOs requires the reduction of the active-site copper from Cu(II) to Cu(I) by a reducing agent and H(2)O(2) or O(2) as a cosubstrate.</text>
</comment>
<dbReference type="GO" id="GO:0030245">
    <property type="term" value="P:cellulose catabolic process"/>
    <property type="evidence" value="ECO:0007669"/>
    <property type="project" value="UniProtKB-UniRule"/>
</dbReference>
<dbReference type="EC" id="1.14.99.56" evidence="2"/>
<evidence type="ECO:0000259" key="3">
    <source>
        <dbReference type="Pfam" id="PF03443"/>
    </source>
</evidence>
<dbReference type="GO" id="GO:0005576">
    <property type="term" value="C:extracellular region"/>
    <property type="evidence" value="ECO:0007669"/>
    <property type="project" value="UniProtKB-SubCell"/>
</dbReference>
<sequence length="182" mass="19377">MEWSTSPTTDRSSSTMKLAATLISVCLLAQTVSAHYIWSTLIAGGTTSTAAVRQPINNNPVENVSSRDMTCNVNPSPASDTVTVAAGSTIGFKLDNTLYHQGPAAIYLGKAPSTAASWDGSGANWFKIAEWGATFNPFQFTDFNANQLTTTIPSSVPAGEYLIRLVFLRLFLLILANPGAQN</sequence>
<keyword evidence="2" id="KW-0624">Polysaccharide degradation</keyword>
<comment type="domain">
    <text evidence="2">Has a modular structure: an endo-beta-1,4-glucanase catalytic module at the N-terminus, a linker rich in serines and threonines, and a C-terminal carbohydrate-binding module (CBM).</text>
</comment>
<comment type="caution">
    <text evidence="4">The sequence shown here is derived from an EMBL/GenBank/DDBJ whole genome shotgun (WGS) entry which is preliminary data.</text>
</comment>
<protein>
    <recommendedName>
        <fullName evidence="2">AA9 family lytic polysaccharide monooxygenase</fullName>
        <ecNumber evidence="2">1.14.99.56</ecNumber>
    </recommendedName>
    <alternativeName>
        <fullName evidence="2">Endo-beta-1,4-glucanase</fullName>
    </alternativeName>
    <alternativeName>
        <fullName evidence="2">Glycosyl hydrolase 61 family protein</fullName>
    </alternativeName>
</protein>
<reference evidence="4 5" key="1">
    <citation type="submission" date="2024-01" db="EMBL/GenBank/DDBJ databases">
        <title>A draft genome for a cacao thread blight-causing isolate of Paramarasmius palmivorus.</title>
        <authorList>
            <person name="Baruah I.K."/>
            <person name="Bukari Y."/>
            <person name="Amoako-Attah I."/>
            <person name="Meinhardt L.W."/>
            <person name="Bailey B.A."/>
            <person name="Cohen S.P."/>
        </authorList>
    </citation>
    <scope>NUCLEOTIDE SEQUENCE [LARGE SCALE GENOMIC DNA]</scope>
    <source>
        <strain evidence="4 5">GH-12</strain>
    </source>
</reference>
<keyword evidence="1 2" id="KW-1015">Disulfide bond</keyword>
<evidence type="ECO:0000313" key="5">
    <source>
        <dbReference type="Proteomes" id="UP001383192"/>
    </source>
</evidence>
<dbReference type="GO" id="GO:0008810">
    <property type="term" value="F:cellulase activity"/>
    <property type="evidence" value="ECO:0007669"/>
    <property type="project" value="UniProtKB-UniRule"/>
</dbReference>
<gene>
    <name evidence="4" type="ORF">VNI00_013966</name>
</gene>
<dbReference type="AlphaFoldDB" id="A0AAW0BVV8"/>
<accession>A0AAW0BVV8</accession>